<dbReference type="CDD" id="cd06664">
    <property type="entry name" value="IscU_like"/>
    <property type="match status" value="1"/>
</dbReference>
<comment type="caution">
    <text evidence="2">The sequence shown here is derived from an EMBL/GenBank/DDBJ whole genome shotgun (WGS) entry which is preliminary data.</text>
</comment>
<feature type="non-terminal residue" evidence="2">
    <location>
        <position position="1"/>
    </location>
</feature>
<dbReference type="Gene3D" id="3.90.1010.10">
    <property type="match status" value="1"/>
</dbReference>
<proteinExistence type="predicted"/>
<dbReference type="EMBL" id="AZMM01006950">
    <property type="protein sequence ID" value="ETJ39074.1"/>
    <property type="molecule type" value="Genomic_DNA"/>
</dbReference>
<gene>
    <name evidence="2" type="ORF">Q604_UNBC06950G0001</name>
</gene>
<evidence type="ECO:0000259" key="1">
    <source>
        <dbReference type="Pfam" id="PF01592"/>
    </source>
</evidence>
<evidence type="ECO:0000313" key="2">
    <source>
        <dbReference type="EMBL" id="ETJ39074.1"/>
    </source>
</evidence>
<dbReference type="SUPFAM" id="SSF82649">
    <property type="entry name" value="SufE/NifU"/>
    <property type="match status" value="1"/>
</dbReference>
<dbReference type="Pfam" id="PF01592">
    <property type="entry name" value="NifU_N"/>
    <property type="match status" value="1"/>
</dbReference>
<reference evidence="2" key="1">
    <citation type="submission" date="2013-12" db="EMBL/GenBank/DDBJ databases">
        <title>A Varibaculum cambriense genome reconstructed from a premature infant gut community with otherwise low bacterial novelty that shifts toward anaerobic metabolism during the third week of life.</title>
        <authorList>
            <person name="Brown C.T."/>
            <person name="Sharon I."/>
            <person name="Thomas B.C."/>
            <person name="Castelle C.J."/>
            <person name="Morowitz M.J."/>
            <person name="Banfield J.F."/>
        </authorList>
    </citation>
    <scope>NUCLEOTIDE SEQUENCE</scope>
</reference>
<accession>W1YD35</accession>
<sequence>ISQASTSVMTDLVIGKTIDEAQELYRGFQEMMRSRGTIELDEDTYEDAIAFEGVAKLMARVKCAMLGWSALEDGLLKATEKAPA</sequence>
<organism evidence="2">
    <name type="scientific">human gut metagenome</name>
    <dbReference type="NCBI Taxonomy" id="408170"/>
    <lineage>
        <taxon>unclassified sequences</taxon>
        <taxon>metagenomes</taxon>
        <taxon>organismal metagenomes</taxon>
    </lineage>
</organism>
<dbReference type="AlphaFoldDB" id="W1YD35"/>
<dbReference type="InterPro" id="IPR002871">
    <property type="entry name" value="NIF_FeS_clus_asmbl_NifU_N"/>
</dbReference>
<name>W1YD35_9ZZZZ</name>
<dbReference type="GO" id="GO:0005506">
    <property type="term" value="F:iron ion binding"/>
    <property type="evidence" value="ECO:0007669"/>
    <property type="project" value="InterPro"/>
</dbReference>
<dbReference type="GO" id="GO:0051536">
    <property type="term" value="F:iron-sulfur cluster binding"/>
    <property type="evidence" value="ECO:0007669"/>
    <property type="project" value="InterPro"/>
</dbReference>
<dbReference type="GO" id="GO:0016226">
    <property type="term" value="P:iron-sulfur cluster assembly"/>
    <property type="evidence" value="ECO:0007669"/>
    <property type="project" value="InterPro"/>
</dbReference>
<feature type="domain" description="NIF system FeS cluster assembly NifU N-terminal" evidence="1">
    <location>
        <begin position="1"/>
        <end position="63"/>
    </location>
</feature>
<feature type="non-terminal residue" evidence="2">
    <location>
        <position position="84"/>
    </location>
</feature>
<protein>
    <submittedName>
        <fullName evidence="2">SUF system FeS assembly protein</fullName>
    </submittedName>
</protein>